<name>A0ABW4Z292_9HYPH</name>
<dbReference type="PIRSF" id="PIRSF002741">
    <property type="entry name" value="MppA"/>
    <property type="match status" value="1"/>
</dbReference>
<reference evidence="7" key="1">
    <citation type="journal article" date="2019" name="Int. J. Syst. Evol. Microbiol.">
        <title>The Global Catalogue of Microorganisms (GCM) 10K type strain sequencing project: providing services to taxonomists for standard genome sequencing and annotation.</title>
        <authorList>
            <consortium name="The Broad Institute Genomics Platform"/>
            <consortium name="The Broad Institute Genome Sequencing Center for Infectious Disease"/>
            <person name="Wu L."/>
            <person name="Ma J."/>
        </authorList>
    </citation>
    <scope>NUCLEOTIDE SEQUENCE [LARGE SCALE GENOMIC DNA]</scope>
    <source>
        <strain evidence="7">CCM 7435</strain>
    </source>
</reference>
<dbReference type="Proteomes" id="UP001597299">
    <property type="component" value="Unassembled WGS sequence"/>
</dbReference>
<dbReference type="PANTHER" id="PTHR30290">
    <property type="entry name" value="PERIPLASMIC BINDING COMPONENT OF ABC TRANSPORTER"/>
    <property type="match status" value="1"/>
</dbReference>
<dbReference type="InterPro" id="IPR039424">
    <property type="entry name" value="SBP_5"/>
</dbReference>
<keyword evidence="7" id="KW-1185">Reference proteome</keyword>
<protein>
    <submittedName>
        <fullName evidence="6">ABC transporter substrate-binding protein</fullName>
    </submittedName>
</protein>
<comment type="caution">
    <text evidence="6">The sequence shown here is derived from an EMBL/GenBank/DDBJ whole genome shotgun (WGS) entry which is preliminary data.</text>
</comment>
<evidence type="ECO:0000256" key="3">
    <source>
        <dbReference type="ARBA" id="ARBA00022729"/>
    </source>
</evidence>
<dbReference type="CDD" id="cd08517">
    <property type="entry name" value="PBP2_NikA_DppA_OppA_like_13"/>
    <property type="match status" value="1"/>
</dbReference>
<dbReference type="PANTHER" id="PTHR30290:SF38">
    <property type="entry name" value="D,D-DIPEPTIDE-BINDING PERIPLASMIC PROTEIN DDPA-RELATED"/>
    <property type="match status" value="1"/>
</dbReference>
<evidence type="ECO:0000256" key="4">
    <source>
        <dbReference type="SAM" id="SignalP"/>
    </source>
</evidence>
<feature type="domain" description="Solute-binding protein family 5" evidence="5">
    <location>
        <begin position="70"/>
        <end position="435"/>
    </location>
</feature>
<dbReference type="InterPro" id="IPR030678">
    <property type="entry name" value="Peptide/Ni-bd"/>
</dbReference>
<evidence type="ECO:0000259" key="5">
    <source>
        <dbReference type="Pfam" id="PF00496"/>
    </source>
</evidence>
<dbReference type="RefSeq" id="WP_213353670.1">
    <property type="nucleotide sequence ID" value="NZ_JAHBGB010000037.1"/>
</dbReference>
<sequence>MIRLICGALALLLGVSPALADGTPKRGGTLNMLVEPEPPTLVGIANTAGPTGKVSPKVTEGLLSYGFDLKPQPQLATSWEVSPDGLRYTFKLRPGVKWHDGADFTSADVANSIRLLKQYHPRGRATFSSVVDIETPDPLTAILVLSKPAPFLLTAFAASETPIVPKHIYGEGDPAANPANRAPIGTGPYIFKEWVRGSHVVYERNPTYWDAPKPYIDRLVVKFIPDAAARAVAFETGAVDIGGESPVPLSEIERLKADPKLGIETHGYEYSASVTRIEFNLSNPYLKDIRVRRAIAHAIDRKVILNTVWYGYGLISPTPISPVLARYADPDAKIYVYDPKQAEQLLDEAGFKRGPDGVRFRLTHDFLPYGDGFKRTADYIAQALRRVGIEVTIRSQDFATYIKRVYTDRDFDFTNNSMGNTFDPTIGVQRLYWSKNFKKGVPFSNGSGWNNPEADAALEAAAVETDEEKRVADFRAFQRLVVEEVPDITLLSLSQVTIYNRKVKDHTVGAGGLNDNLAGVWIDP</sequence>
<evidence type="ECO:0000313" key="7">
    <source>
        <dbReference type="Proteomes" id="UP001597299"/>
    </source>
</evidence>
<keyword evidence="3 4" id="KW-0732">Signal</keyword>
<dbReference type="Gene3D" id="3.10.105.10">
    <property type="entry name" value="Dipeptide-binding Protein, Domain 3"/>
    <property type="match status" value="1"/>
</dbReference>
<accession>A0ABW4Z292</accession>
<organism evidence="6 7">
    <name type="scientific">Ancylobacter oerskovii</name>
    <dbReference type="NCBI Taxonomy" id="459519"/>
    <lineage>
        <taxon>Bacteria</taxon>
        <taxon>Pseudomonadati</taxon>
        <taxon>Pseudomonadota</taxon>
        <taxon>Alphaproteobacteria</taxon>
        <taxon>Hyphomicrobiales</taxon>
        <taxon>Xanthobacteraceae</taxon>
        <taxon>Ancylobacter</taxon>
    </lineage>
</organism>
<dbReference type="SUPFAM" id="SSF53850">
    <property type="entry name" value="Periplasmic binding protein-like II"/>
    <property type="match status" value="1"/>
</dbReference>
<dbReference type="EMBL" id="JBHUHD010000001">
    <property type="protein sequence ID" value="MFD2142600.1"/>
    <property type="molecule type" value="Genomic_DNA"/>
</dbReference>
<evidence type="ECO:0000313" key="6">
    <source>
        <dbReference type="EMBL" id="MFD2142600.1"/>
    </source>
</evidence>
<feature type="chain" id="PRO_5045497889" evidence="4">
    <location>
        <begin position="21"/>
        <end position="524"/>
    </location>
</feature>
<comment type="similarity">
    <text evidence="2">Belongs to the bacterial solute-binding protein 5 family.</text>
</comment>
<gene>
    <name evidence="6" type="ORF">ACFSNC_19510</name>
</gene>
<feature type="signal peptide" evidence="4">
    <location>
        <begin position="1"/>
        <end position="20"/>
    </location>
</feature>
<evidence type="ECO:0000256" key="2">
    <source>
        <dbReference type="ARBA" id="ARBA00005695"/>
    </source>
</evidence>
<evidence type="ECO:0000256" key="1">
    <source>
        <dbReference type="ARBA" id="ARBA00004418"/>
    </source>
</evidence>
<comment type="subcellular location">
    <subcellularLocation>
        <location evidence="1">Periplasm</location>
    </subcellularLocation>
</comment>
<dbReference type="InterPro" id="IPR000914">
    <property type="entry name" value="SBP_5_dom"/>
</dbReference>
<dbReference type="Pfam" id="PF00496">
    <property type="entry name" value="SBP_bac_5"/>
    <property type="match status" value="1"/>
</dbReference>
<dbReference type="Gene3D" id="3.40.190.10">
    <property type="entry name" value="Periplasmic binding protein-like II"/>
    <property type="match status" value="1"/>
</dbReference>
<proteinExistence type="inferred from homology"/>